<dbReference type="GO" id="GO:0005886">
    <property type="term" value="C:plasma membrane"/>
    <property type="evidence" value="ECO:0007669"/>
    <property type="project" value="TreeGrafter"/>
</dbReference>
<dbReference type="EC" id="2.7.7.65" evidence="1"/>
<keyword evidence="3" id="KW-0812">Transmembrane</keyword>
<evidence type="ECO:0000313" key="6">
    <source>
        <dbReference type="Proteomes" id="UP000324209"/>
    </source>
</evidence>
<dbReference type="Proteomes" id="UP000324209">
    <property type="component" value="Chromosome"/>
</dbReference>
<comment type="catalytic activity">
    <reaction evidence="2">
        <text>2 GTP = 3',3'-c-di-GMP + 2 diphosphate</text>
        <dbReference type="Rhea" id="RHEA:24898"/>
        <dbReference type="ChEBI" id="CHEBI:33019"/>
        <dbReference type="ChEBI" id="CHEBI:37565"/>
        <dbReference type="ChEBI" id="CHEBI:58805"/>
        <dbReference type="EC" id="2.7.7.65"/>
    </reaction>
</comment>
<evidence type="ECO:0000256" key="2">
    <source>
        <dbReference type="ARBA" id="ARBA00034247"/>
    </source>
</evidence>
<dbReference type="GO" id="GO:0052621">
    <property type="term" value="F:diguanylate cyclase activity"/>
    <property type="evidence" value="ECO:0007669"/>
    <property type="project" value="UniProtKB-EC"/>
</dbReference>
<feature type="transmembrane region" description="Helical" evidence="3">
    <location>
        <begin position="176"/>
        <end position="193"/>
    </location>
</feature>
<dbReference type="EMBL" id="CP036150">
    <property type="protein sequence ID" value="QEN08203.1"/>
    <property type="molecule type" value="Genomic_DNA"/>
</dbReference>
<feature type="transmembrane region" description="Helical" evidence="3">
    <location>
        <begin position="35"/>
        <end position="58"/>
    </location>
</feature>
<keyword evidence="3" id="KW-0472">Membrane</keyword>
<dbReference type="SMART" id="SM00267">
    <property type="entry name" value="GGDEF"/>
    <property type="match status" value="1"/>
</dbReference>
<gene>
    <name evidence="5" type="ORF">EXM22_09470</name>
</gene>
<feature type="domain" description="GGDEF" evidence="4">
    <location>
        <begin position="241"/>
        <end position="376"/>
    </location>
</feature>
<dbReference type="InterPro" id="IPR043128">
    <property type="entry name" value="Rev_trsase/Diguanyl_cyclase"/>
</dbReference>
<dbReference type="NCBIfam" id="TIGR00254">
    <property type="entry name" value="GGDEF"/>
    <property type="match status" value="1"/>
</dbReference>
<evidence type="ECO:0000256" key="3">
    <source>
        <dbReference type="SAM" id="Phobius"/>
    </source>
</evidence>
<organism evidence="5 6">
    <name type="scientific">Oceanispirochaeta crateris</name>
    <dbReference type="NCBI Taxonomy" id="2518645"/>
    <lineage>
        <taxon>Bacteria</taxon>
        <taxon>Pseudomonadati</taxon>
        <taxon>Spirochaetota</taxon>
        <taxon>Spirochaetia</taxon>
        <taxon>Spirochaetales</taxon>
        <taxon>Spirochaetaceae</taxon>
        <taxon>Oceanispirochaeta</taxon>
    </lineage>
</organism>
<feature type="transmembrane region" description="Helical" evidence="3">
    <location>
        <begin position="94"/>
        <end position="117"/>
    </location>
</feature>
<name>A0A5C1QJ72_9SPIO</name>
<dbReference type="PANTHER" id="PTHR45138:SF9">
    <property type="entry name" value="DIGUANYLATE CYCLASE DGCM-RELATED"/>
    <property type="match status" value="1"/>
</dbReference>
<keyword evidence="3" id="KW-1133">Transmembrane helix</keyword>
<evidence type="ECO:0000313" key="5">
    <source>
        <dbReference type="EMBL" id="QEN08203.1"/>
    </source>
</evidence>
<keyword evidence="6" id="KW-1185">Reference proteome</keyword>
<dbReference type="GO" id="GO:0043709">
    <property type="term" value="P:cell adhesion involved in single-species biofilm formation"/>
    <property type="evidence" value="ECO:0007669"/>
    <property type="project" value="TreeGrafter"/>
</dbReference>
<sequence length="376" mass="43206">MNSELVKQKGTSPGFFYFLNTSDDFYKWKMEENPFHYKIFLIAATVILAIFGILDVIYLQEPWRSEILKLTFLGIGPFIILSTLIYLYNKTSWLCPLSIFLTLLAAALISVRLVMLAEKADIGQFYPSLILIVLFSFFLSGLHYMLAIAVSLTLLIAYYTAKFEYFTSLHSPPSEVVILALSILVSLIGGISLERSHKKRYQQSVLLSYYADRDSLTGLFNRRYFFNFAEKVWKQCLRDKLPITIMIADVDYFKKYNDSYGHIQGDHCLRALSRTFELAMKRPFDLVARYGGEEFIFLWFNTESDYIKKVIEVIRTDVMALKIDHNDSSINEYVTISGGISTCIPDSETSIYDLVQTADTALYKAKTQGRNRCVFS</sequence>
<dbReference type="InterPro" id="IPR029787">
    <property type="entry name" value="Nucleotide_cyclase"/>
</dbReference>
<dbReference type="SUPFAM" id="SSF55073">
    <property type="entry name" value="Nucleotide cyclase"/>
    <property type="match status" value="1"/>
</dbReference>
<dbReference type="CDD" id="cd01949">
    <property type="entry name" value="GGDEF"/>
    <property type="match status" value="1"/>
</dbReference>
<dbReference type="KEGG" id="ock:EXM22_09470"/>
<dbReference type="PANTHER" id="PTHR45138">
    <property type="entry name" value="REGULATORY COMPONENTS OF SENSORY TRANSDUCTION SYSTEM"/>
    <property type="match status" value="1"/>
</dbReference>
<dbReference type="GO" id="GO:1902201">
    <property type="term" value="P:negative regulation of bacterial-type flagellum-dependent cell motility"/>
    <property type="evidence" value="ECO:0007669"/>
    <property type="project" value="TreeGrafter"/>
</dbReference>
<dbReference type="InterPro" id="IPR000160">
    <property type="entry name" value="GGDEF_dom"/>
</dbReference>
<accession>A0A5C1QJ72</accession>
<dbReference type="OrthoDB" id="9779586at2"/>
<protein>
    <recommendedName>
        <fullName evidence="1">diguanylate cyclase</fullName>
        <ecNumber evidence="1">2.7.7.65</ecNumber>
    </recommendedName>
</protein>
<dbReference type="Pfam" id="PF00990">
    <property type="entry name" value="GGDEF"/>
    <property type="match status" value="1"/>
</dbReference>
<dbReference type="Gene3D" id="3.30.70.270">
    <property type="match status" value="1"/>
</dbReference>
<dbReference type="PROSITE" id="PS50887">
    <property type="entry name" value="GGDEF"/>
    <property type="match status" value="1"/>
</dbReference>
<dbReference type="RefSeq" id="WP_149486283.1">
    <property type="nucleotide sequence ID" value="NZ_CP036150.1"/>
</dbReference>
<evidence type="ECO:0000259" key="4">
    <source>
        <dbReference type="PROSITE" id="PS50887"/>
    </source>
</evidence>
<dbReference type="FunFam" id="3.30.70.270:FF:000001">
    <property type="entry name" value="Diguanylate cyclase domain protein"/>
    <property type="match status" value="1"/>
</dbReference>
<feature type="transmembrane region" description="Helical" evidence="3">
    <location>
        <begin position="129"/>
        <end position="156"/>
    </location>
</feature>
<reference evidence="5 6" key="1">
    <citation type="submission" date="2019-02" db="EMBL/GenBank/DDBJ databases">
        <title>Complete Genome Sequence and Methylome Analysis of free living Spirochaetas.</title>
        <authorList>
            <person name="Fomenkov A."/>
            <person name="Dubinina G."/>
            <person name="Leshcheva N."/>
            <person name="Mikheeva N."/>
            <person name="Grabovich M."/>
            <person name="Vincze T."/>
            <person name="Roberts R.J."/>
        </authorList>
    </citation>
    <scope>NUCLEOTIDE SEQUENCE [LARGE SCALE GENOMIC DNA]</scope>
    <source>
        <strain evidence="5 6">K2</strain>
    </source>
</reference>
<dbReference type="AlphaFoldDB" id="A0A5C1QJ72"/>
<proteinExistence type="predicted"/>
<evidence type="ECO:0000256" key="1">
    <source>
        <dbReference type="ARBA" id="ARBA00012528"/>
    </source>
</evidence>
<dbReference type="InterPro" id="IPR050469">
    <property type="entry name" value="Diguanylate_Cyclase"/>
</dbReference>
<feature type="transmembrane region" description="Helical" evidence="3">
    <location>
        <begin position="70"/>
        <end position="88"/>
    </location>
</feature>